<dbReference type="InterPro" id="IPR000182">
    <property type="entry name" value="GNAT_dom"/>
</dbReference>
<dbReference type="CDD" id="cd04301">
    <property type="entry name" value="NAT_SF"/>
    <property type="match status" value="1"/>
</dbReference>
<dbReference type="RefSeq" id="WP_267030047.1">
    <property type="nucleotide sequence ID" value="NZ_JAIFZO010000002.1"/>
</dbReference>
<keyword evidence="6" id="KW-1185">Reference proteome</keyword>
<dbReference type="EMBL" id="JAIFZO010000002">
    <property type="protein sequence ID" value="MCX4237663.1"/>
    <property type="molecule type" value="Genomic_DNA"/>
</dbReference>
<dbReference type="PANTHER" id="PTHR43877">
    <property type="entry name" value="AMINOALKYLPHOSPHONATE N-ACETYLTRANSFERASE-RELATED-RELATED"/>
    <property type="match status" value="1"/>
</dbReference>
<keyword evidence="2" id="KW-0012">Acyltransferase</keyword>
<dbReference type="InterPro" id="IPR016181">
    <property type="entry name" value="Acyl_CoA_acyltransferase"/>
</dbReference>
<feature type="domain" description="N-acetyltransferase" evidence="4">
    <location>
        <begin position="4"/>
        <end position="162"/>
    </location>
</feature>
<feature type="compositionally biased region" description="Pro residues" evidence="3">
    <location>
        <begin position="130"/>
        <end position="153"/>
    </location>
</feature>
<dbReference type="Gene3D" id="3.40.630.30">
    <property type="match status" value="1"/>
</dbReference>
<dbReference type="PIRSF" id="PIRSF037663">
    <property type="entry name" value="Acetyltransf_GNAT_prd"/>
    <property type="match status" value="1"/>
</dbReference>
<keyword evidence="1" id="KW-0808">Transferase</keyword>
<dbReference type="PROSITE" id="PS51186">
    <property type="entry name" value="GNAT"/>
    <property type="match status" value="1"/>
</dbReference>
<dbReference type="Pfam" id="PF00583">
    <property type="entry name" value="Acetyltransf_1"/>
    <property type="match status" value="1"/>
</dbReference>
<evidence type="ECO:0000313" key="6">
    <source>
        <dbReference type="Proteomes" id="UP001165590"/>
    </source>
</evidence>
<dbReference type="InterPro" id="IPR050832">
    <property type="entry name" value="Bact_Acetyltransf"/>
</dbReference>
<dbReference type="SUPFAM" id="SSF55729">
    <property type="entry name" value="Acyl-CoA N-acyltransferases (Nat)"/>
    <property type="match status" value="1"/>
</dbReference>
<dbReference type="InterPro" id="IPR017255">
    <property type="entry name" value="AcTrfase_GNAT_prd"/>
</dbReference>
<reference evidence="5" key="1">
    <citation type="journal article" date="2022" name="bioRxiv">
        <title>Discovery and biosynthetic assessment of Streptomyces ortus sp nov. isolated from a deep-sea sponge.</title>
        <authorList>
            <person name="Williams S.E."/>
        </authorList>
    </citation>
    <scope>NUCLEOTIDE SEQUENCE</scope>
    <source>
        <strain evidence="5">A15ISP2-DRY2</strain>
    </source>
</reference>
<evidence type="ECO:0000313" key="5">
    <source>
        <dbReference type="EMBL" id="MCX4237663.1"/>
    </source>
</evidence>
<feature type="region of interest" description="Disordered" evidence="3">
    <location>
        <begin position="127"/>
        <end position="164"/>
    </location>
</feature>
<organism evidence="5 6">
    <name type="scientific">Streptomyces ortus</name>
    <dbReference type="NCBI Taxonomy" id="2867268"/>
    <lineage>
        <taxon>Bacteria</taxon>
        <taxon>Bacillati</taxon>
        <taxon>Actinomycetota</taxon>
        <taxon>Actinomycetes</taxon>
        <taxon>Kitasatosporales</taxon>
        <taxon>Streptomycetaceae</taxon>
        <taxon>Streptomyces</taxon>
    </lineage>
</organism>
<sequence length="175" mass="18894">MTAPRIRALQESDYPSLIAQVDDWWGRPAAHMLPRLFLRHFHSTSLAAVTDQGALAGFLVGIVSPSEPGEAHTHFIAVAPGHRGTGLGRVLYGRFFELAGKRGCRTVTAVVSPGNTRSQRFHLATGFEPVPLPSAGPPDPNSPPDPSSPPDPEGLPVWKDWDGPGEDRVRFSYAL</sequence>
<accession>A0ABT3VD97</accession>
<evidence type="ECO:0000259" key="4">
    <source>
        <dbReference type="PROSITE" id="PS51186"/>
    </source>
</evidence>
<gene>
    <name evidence="5" type="ORF">K3769_33810</name>
</gene>
<comment type="caution">
    <text evidence="5">The sequence shown here is derived from an EMBL/GenBank/DDBJ whole genome shotgun (WGS) entry which is preliminary data.</text>
</comment>
<name>A0ABT3VD97_9ACTN</name>
<evidence type="ECO:0000256" key="2">
    <source>
        <dbReference type="ARBA" id="ARBA00023315"/>
    </source>
</evidence>
<dbReference type="Proteomes" id="UP001165590">
    <property type="component" value="Unassembled WGS sequence"/>
</dbReference>
<evidence type="ECO:0000256" key="3">
    <source>
        <dbReference type="SAM" id="MobiDB-lite"/>
    </source>
</evidence>
<evidence type="ECO:0000256" key="1">
    <source>
        <dbReference type="ARBA" id="ARBA00022679"/>
    </source>
</evidence>
<protein>
    <submittedName>
        <fullName evidence="5">GNAT family N-acetyltransferase</fullName>
    </submittedName>
</protein>
<proteinExistence type="predicted"/>